<dbReference type="SUPFAM" id="SSF81383">
    <property type="entry name" value="F-box domain"/>
    <property type="match status" value="1"/>
</dbReference>
<feature type="region of interest" description="Disordered" evidence="1">
    <location>
        <begin position="25"/>
        <end position="66"/>
    </location>
</feature>
<reference evidence="3" key="1">
    <citation type="submission" date="2023-07" db="EMBL/GenBank/DDBJ databases">
        <title>A chromosome-level genome assembly of Lolium multiflorum.</title>
        <authorList>
            <person name="Chen Y."/>
            <person name="Copetti D."/>
            <person name="Kolliker R."/>
            <person name="Studer B."/>
        </authorList>
    </citation>
    <scope>NUCLEOTIDE SEQUENCE</scope>
    <source>
        <strain evidence="3">02402/16</strain>
        <tissue evidence="3">Leaf</tissue>
    </source>
</reference>
<evidence type="ECO:0000259" key="2">
    <source>
        <dbReference type="Pfam" id="PF00646"/>
    </source>
</evidence>
<evidence type="ECO:0000313" key="3">
    <source>
        <dbReference type="EMBL" id="KAK1692559.1"/>
    </source>
</evidence>
<sequence>MAQTEGLAATHHQPLPMCCGWKPTGGEGEDRSARAAAAHHHPCRPPSHASRRGEPRDTRDLFDGMPLGSRNEIASTESGPDLISALPDEAIHHVLGFLPAEEAVRTSVLARGWRHHWKSMHSLHISSIVGGFWYQVPWMWRLVDRVLLNRHVPLDECHINIDELCEVDDAEVQNWITHAVSECYVRVLIVDTDLDVRLKIGVRPIVSGHLKRLDLHNILLEDEILDLSCCGVLGDLRLFYFYGSECRRSDDKCFNCGICEDCSASEDENDGYMLLGGFSFER</sequence>
<dbReference type="InterPro" id="IPR036047">
    <property type="entry name" value="F-box-like_dom_sf"/>
</dbReference>
<dbReference type="InterPro" id="IPR053197">
    <property type="entry name" value="F-box_SCFL_complex_component"/>
</dbReference>
<evidence type="ECO:0000256" key="1">
    <source>
        <dbReference type="SAM" id="MobiDB-lite"/>
    </source>
</evidence>
<name>A0AAD8TV31_LOLMU</name>
<evidence type="ECO:0000313" key="4">
    <source>
        <dbReference type="Proteomes" id="UP001231189"/>
    </source>
</evidence>
<dbReference type="PANTHER" id="PTHR34223:SF88">
    <property type="entry name" value="OS11G0200950 PROTEIN"/>
    <property type="match status" value="1"/>
</dbReference>
<dbReference type="AlphaFoldDB" id="A0AAD8TV31"/>
<dbReference type="Pfam" id="PF00646">
    <property type="entry name" value="F-box"/>
    <property type="match status" value="1"/>
</dbReference>
<comment type="caution">
    <text evidence="3">The sequence shown here is derived from an EMBL/GenBank/DDBJ whole genome shotgun (WGS) entry which is preliminary data.</text>
</comment>
<protein>
    <recommendedName>
        <fullName evidence="2">F-box domain-containing protein</fullName>
    </recommendedName>
</protein>
<accession>A0AAD8TV31</accession>
<dbReference type="CDD" id="cd22160">
    <property type="entry name" value="F-box_AtFBL13-like"/>
    <property type="match status" value="1"/>
</dbReference>
<dbReference type="EMBL" id="JAUUTY010000001">
    <property type="protein sequence ID" value="KAK1692559.1"/>
    <property type="molecule type" value="Genomic_DNA"/>
</dbReference>
<organism evidence="3 4">
    <name type="scientific">Lolium multiflorum</name>
    <name type="common">Italian ryegrass</name>
    <name type="synonym">Lolium perenne subsp. multiflorum</name>
    <dbReference type="NCBI Taxonomy" id="4521"/>
    <lineage>
        <taxon>Eukaryota</taxon>
        <taxon>Viridiplantae</taxon>
        <taxon>Streptophyta</taxon>
        <taxon>Embryophyta</taxon>
        <taxon>Tracheophyta</taxon>
        <taxon>Spermatophyta</taxon>
        <taxon>Magnoliopsida</taxon>
        <taxon>Liliopsida</taxon>
        <taxon>Poales</taxon>
        <taxon>Poaceae</taxon>
        <taxon>BOP clade</taxon>
        <taxon>Pooideae</taxon>
        <taxon>Poodae</taxon>
        <taxon>Poeae</taxon>
        <taxon>Poeae Chloroplast Group 2 (Poeae type)</taxon>
        <taxon>Loliodinae</taxon>
        <taxon>Loliinae</taxon>
        <taxon>Lolium</taxon>
    </lineage>
</organism>
<dbReference type="Proteomes" id="UP001231189">
    <property type="component" value="Unassembled WGS sequence"/>
</dbReference>
<feature type="compositionally biased region" description="Basic and acidic residues" evidence="1">
    <location>
        <begin position="51"/>
        <end position="62"/>
    </location>
</feature>
<dbReference type="PANTHER" id="PTHR34223">
    <property type="entry name" value="OS11G0201299 PROTEIN"/>
    <property type="match status" value="1"/>
</dbReference>
<gene>
    <name evidence="3" type="ORF">QYE76_009256</name>
</gene>
<dbReference type="InterPro" id="IPR053781">
    <property type="entry name" value="F-box_AtFBL13-like"/>
</dbReference>
<proteinExistence type="predicted"/>
<dbReference type="InterPro" id="IPR001810">
    <property type="entry name" value="F-box_dom"/>
</dbReference>
<keyword evidence="4" id="KW-1185">Reference proteome</keyword>
<feature type="domain" description="F-box" evidence="2">
    <location>
        <begin position="83"/>
        <end position="122"/>
    </location>
</feature>